<dbReference type="RefSeq" id="WP_080176523.1">
    <property type="nucleotide sequence ID" value="NZ_AP024854.1"/>
</dbReference>
<reference evidence="1 2" key="1">
    <citation type="submission" date="2017-02" db="EMBL/GenBank/DDBJ databases">
        <authorList>
            <person name="Peterson S.W."/>
        </authorList>
    </citation>
    <scope>NUCLEOTIDE SEQUENCE [LARGE SCALE GENOMIC DNA]</scope>
    <source>
        <strain evidence="1 2">CECT 9189</strain>
    </source>
</reference>
<dbReference type="InterPro" id="IPR006521">
    <property type="entry name" value="Tail_protein_I"/>
</dbReference>
<evidence type="ECO:0000313" key="1">
    <source>
        <dbReference type="EMBL" id="SKA57769.1"/>
    </source>
</evidence>
<dbReference type="EMBL" id="FUWP01000042">
    <property type="protein sequence ID" value="SKA57769.1"/>
    <property type="molecule type" value="Genomic_DNA"/>
</dbReference>
<organism evidence="1 2">
    <name type="scientific">Photobacterium toruni</name>
    <dbReference type="NCBI Taxonomy" id="1935446"/>
    <lineage>
        <taxon>Bacteria</taxon>
        <taxon>Pseudomonadati</taxon>
        <taxon>Pseudomonadota</taxon>
        <taxon>Gammaproteobacteria</taxon>
        <taxon>Vibrionales</taxon>
        <taxon>Vibrionaceae</taxon>
        <taxon>Photobacterium</taxon>
    </lineage>
</organism>
<sequence>MFEVTEPFISVQPENRTLIEESLEYAWHTLLANQRDPFPELKQPRLTSEHFVSLLAGERGVTDWRPEDSLEQQRKTADNAFEIHRKAGTRHGLAVAMDALDCDIEVTPWYQMDAPPGPYHIEVVAWKRNEPVNQKTAKRMLTRIENTKSERDTVELILAFGLDTGLTFSGVKQPSVVDYDDSATGIMPPSPLVLAPFGVSGTHFHTTVGDESYQGAMPNDAWCAGGSYFAGGMRMVMSTDITLGART</sequence>
<dbReference type="NCBIfam" id="TIGR01634">
    <property type="entry name" value="tail_P2_I"/>
    <property type="match status" value="1"/>
</dbReference>
<dbReference type="AlphaFoldDB" id="A0A1T4UYG2"/>
<dbReference type="Proteomes" id="UP000191116">
    <property type="component" value="Unassembled WGS sequence"/>
</dbReference>
<evidence type="ECO:0000313" key="2">
    <source>
        <dbReference type="Proteomes" id="UP000191116"/>
    </source>
</evidence>
<gene>
    <name evidence="1" type="ORF">CZ814_03896</name>
</gene>
<dbReference type="OrthoDB" id="9794793at2"/>
<accession>A0A1T4UYG2</accession>
<dbReference type="Pfam" id="PF09684">
    <property type="entry name" value="Tail_P2_I"/>
    <property type="match status" value="1"/>
</dbReference>
<proteinExistence type="predicted"/>
<name>A0A1T4UYG2_9GAMM</name>
<protein>
    <submittedName>
        <fullName evidence="1">Phage tail protein (Tail_P2_I)</fullName>
    </submittedName>
</protein>